<dbReference type="CDD" id="cd06222">
    <property type="entry name" value="RNase_H_like"/>
    <property type="match status" value="1"/>
</dbReference>
<evidence type="ECO:0000313" key="2">
    <source>
        <dbReference type="EMBL" id="KAK6941530.1"/>
    </source>
</evidence>
<reference evidence="2 3" key="1">
    <citation type="submission" date="2023-12" db="EMBL/GenBank/DDBJ databases">
        <title>A high-quality genome assembly for Dillenia turbinata (Dilleniales).</title>
        <authorList>
            <person name="Chanderbali A."/>
        </authorList>
    </citation>
    <scope>NUCLEOTIDE SEQUENCE [LARGE SCALE GENOMIC DNA]</scope>
    <source>
        <strain evidence="2">LSX21</strain>
        <tissue evidence="2">Leaf</tissue>
    </source>
</reference>
<dbReference type="GO" id="GO:0004523">
    <property type="term" value="F:RNA-DNA hybrid ribonuclease activity"/>
    <property type="evidence" value="ECO:0007669"/>
    <property type="project" value="InterPro"/>
</dbReference>
<comment type="caution">
    <text evidence="2">The sequence shown here is derived from an EMBL/GenBank/DDBJ whole genome shotgun (WGS) entry which is preliminary data.</text>
</comment>
<dbReference type="GO" id="GO:0003676">
    <property type="term" value="F:nucleic acid binding"/>
    <property type="evidence" value="ECO:0007669"/>
    <property type="project" value="InterPro"/>
</dbReference>
<feature type="domain" description="RNase H type-1" evidence="1">
    <location>
        <begin position="76"/>
        <end position="163"/>
    </location>
</feature>
<name>A0AAN8VXB4_9MAGN</name>
<proteinExistence type="predicted"/>
<gene>
    <name evidence="2" type="ORF">RJ641_026907</name>
</gene>
<evidence type="ECO:0000313" key="3">
    <source>
        <dbReference type="Proteomes" id="UP001370490"/>
    </source>
</evidence>
<dbReference type="InterPro" id="IPR012337">
    <property type="entry name" value="RNaseH-like_sf"/>
</dbReference>
<dbReference type="AlphaFoldDB" id="A0AAN8VXB4"/>
<dbReference type="InterPro" id="IPR053151">
    <property type="entry name" value="RNase_H-like"/>
</dbReference>
<sequence>MSGAKGLISGTSHIVSSKYVATLWIIWKARCKRIFQKESLSPLYVARWALNFWREFNHAVKKDSRMCRAKELWEKGLGMCSATAVELWGVKQGLQLAIKNGLNDVELEVDSLVVLNLLKDDRNSDHPLSAFIRCCQSLMVAVNVVEFHHTFRDGNRCADLLASLGHDCSPGLLEFHSPPSPLCSLLRDDARGVKVFRSNPRDSVVAPRGVGLPL</sequence>
<dbReference type="PANTHER" id="PTHR47723:SF19">
    <property type="entry name" value="POLYNUCLEOTIDYL TRANSFERASE, RIBONUCLEASE H-LIKE SUPERFAMILY PROTEIN"/>
    <property type="match status" value="1"/>
</dbReference>
<dbReference type="InterPro" id="IPR036397">
    <property type="entry name" value="RNaseH_sf"/>
</dbReference>
<dbReference type="InterPro" id="IPR044730">
    <property type="entry name" value="RNase_H-like_dom_plant"/>
</dbReference>
<dbReference type="Gene3D" id="3.30.420.10">
    <property type="entry name" value="Ribonuclease H-like superfamily/Ribonuclease H"/>
    <property type="match status" value="1"/>
</dbReference>
<organism evidence="2 3">
    <name type="scientific">Dillenia turbinata</name>
    <dbReference type="NCBI Taxonomy" id="194707"/>
    <lineage>
        <taxon>Eukaryota</taxon>
        <taxon>Viridiplantae</taxon>
        <taxon>Streptophyta</taxon>
        <taxon>Embryophyta</taxon>
        <taxon>Tracheophyta</taxon>
        <taxon>Spermatophyta</taxon>
        <taxon>Magnoliopsida</taxon>
        <taxon>eudicotyledons</taxon>
        <taxon>Gunneridae</taxon>
        <taxon>Pentapetalae</taxon>
        <taxon>Dilleniales</taxon>
        <taxon>Dilleniaceae</taxon>
        <taxon>Dillenia</taxon>
    </lineage>
</organism>
<dbReference type="InterPro" id="IPR002156">
    <property type="entry name" value="RNaseH_domain"/>
</dbReference>
<dbReference type="EMBL" id="JBAMMX010000004">
    <property type="protein sequence ID" value="KAK6941530.1"/>
    <property type="molecule type" value="Genomic_DNA"/>
</dbReference>
<protein>
    <submittedName>
        <fullName evidence="2">Ribonuclease H domain</fullName>
    </submittedName>
</protein>
<dbReference type="Pfam" id="PF13456">
    <property type="entry name" value="RVT_3"/>
    <property type="match status" value="1"/>
</dbReference>
<dbReference type="PANTHER" id="PTHR47723">
    <property type="entry name" value="OS05G0353850 PROTEIN"/>
    <property type="match status" value="1"/>
</dbReference>
<dbReference type="SUPFAM" id="SSF53098">
    <property type="entry name" value="Ribonuclease H-like"/>
    <property type="match status" value="1"/>
</dbReference>
<accession>A0AAN8VXB4</accession>
<dbReference type="Proteomes" id="UP001370490">
    <property type="component" value="Unassembled WGS sequence"/>
</dbReference>
<keyword evidence="3" id="KW-1185">Reference proteome</keyword>
<evidence type="ECO:0000259" key="1">
    <source>
        <dbReference type="Pfam" id="PF13456"/>
    </source>
</evidence>